<feature type="domain" description="Creatinase N-terminal" evidence="2">
    <location>
        <begin position="24"/>
        <end position="160"/>
    </location>
</feature>
<dbReference type="Gene3D" id="3.90.230.10">
    <property type="entry name" value="Creatinase/methionine aminopeptidase superfamily"/>
    <property type="match status" value="1"/>
</dbReference>
<comment type="caution">
    <text evidence="3">The sequence shown here is derived from an EMBL/GenBank/DDBJ whole genome shotgun (WGS) entry which is preliminary data.</text>
</comment>
<dbReference type="InterPro" id="IPR036005">
    <property type="entry name" value="Creatinase/aminopeptidase-like"/>
</dbReference>
<keyword evidence="3" id="KW-0031">Aminopeptidase</keyword>
<dbReference type="GO" id="GO:0004177">
    <property type="term" value="F:aminopeptidase activity"/>
    <property type="evidence" value="ECO:0007669"/>
    <property type="project" value="UniProtKB-KW"/>
</dbReference>
<dbReference type="Gene3D" id="3.40.350.10">
    <property type="entry name" value="Creatinase/prolidase N-terminal domain"/>
    <property type="match status" value="1"/>
</dbReference>
<evidence type="ECO:0000313" key="3">
    <source>
        <dbReference type="EMBL" id="KIX15107.1"/>
    </source>
</evidence>
<dbReference type="AlphaFoldDB" id="A0A0D2GK24"/>
<dbReference type="Pfam" id="PF01321">
    <property type="entry name" value="Creatinase_N"/>
    <property type="match status" value="1"/>
</dbReference>
<gene>
    <name evidence="3" type="ORF">X474_04920</name>
</gene>
<keyword evidence="3" id="KW-0378">Hydrolase</keyword>
<evidence type="ECO:0000313" key="4">
    <source>
        <dbReference type="Proteomes" id="UP000032233"/>
    </source>
</evidence>
<organism evidence="3 4">
    <name type="scientific">Dethiosulfatarculus sandiegensis</name>
    <dbReference type="NCBI Taxonomy" id="1429043"/>
    <lineage>
        <taxon>Bacteria</taxon>
        <taxon>Pseudomonadati</taxon>
        <taxon>Thermodesulfobacteriota</taxon>
        <taxon>Desulfarculia</taxon>
        <taxon>Desulfarculales</taxon>
        <taxon>Desulfarculaceae</taxon>
        <taxon>Dethiosulfatarculus</taxon>
    </lineage>
</organism>
<dbReference type="PANTHER" id="PTHR46112">
    <property type="entry name" value="AMINOPEPTIDASE"/>
    <property type="match status" value="1"/>
</dbReference>
<dbReference type="EMBL" id="AZAC01000004">
    <property type="protein sequence ID" value="KIX15107.1"/>
    <property type="molecule type" value="Genomic_DNA"/>
</dbReference>
<dbReference type="OrthoDB" id="9806388at2"/>
<dbReference type="InterPro" id="IPR050659">
    <property type="entry name" value="Peptidase_M24B"/>
</dbReference>
<dbReference type="SUPFAM" id="SSF55920">
    <property type="entry name" value="Creatinase/aminopeptidase"/>
    <property type="match status" value="1"/>
</dbReference>
<dbReference type="RefSeq" id="WP_044347178.1">
    <property type="nucleotide sequence ID" value="NZ_AZAC01000004.1"/>
</dbReference>
<name>A0A0D2GK24_9BACT</name>
<dbReference type="InterPro" id="IPR000994">
    <property type="entry name" value="Pept_M24"/>
</dbReference>
<keyword evidence="3" id="KW-0645">Protease</keyword>
<dbReference type="STRING" id="1429043.X474_04920"/>
<accession>A0A0D2GK24</accession>
<feature type="domain" description="Peptidase M24" evidence="1">
    <location>
        <begin position="168"/>
        <end position="376"/>
    </location>
</feature>
<dbReference type="SUPFAM" id="SSF53092">
    <property type="entry name" value="Creatinase/prolidase N-terminal domain"/>
    <property type="match status" value="1"/>
</dbReference>
<protein>
    <submittedName>
        <fullName evidence="3">Xaa-Pro aminopeptidase</fullName>
    </submittedName>
</protein>
<dbReference type="InterPro" id="IPR000587">
    <property type="entry name" value="Creatinase_N"/>
</dbReference>
<evidence type="ECO:0000259" key="2">
    <source>
        <dbReference type="Pfam" id="PF01321"/>
    </source>
</evidence>
<reference evidence="3 4" key="1">
    <citation type="submission" date="2013-11" db="EMBL/GenBank/DDBJ databases">
        <title>Metagenomic analysis of a methanogenic consortium involved in long chain n-alkane degradation.</title>
        <authorList>
            <person name="Davidova I.A."/>
            <person name="Callaghan A.V."/>
            <person name="Wawrik B."/>
            <person name="Pruitt S."/>
            <person name="Marks C."/>
            <person name="Duncan K.E."/>
            <person name="Suflita J.M."/>
        </authorList>
    </citation>
    <scope>NUCLEOTIDE SEQUENCE [LARGE SCALE GENOMIC DNA]</scope>
    <source>
        <strain evidence="3 4">SPR</strain>
    </source>
</reference>
<dbReference type="InParanoid" id="A0A0D2GK24"/>
<evidence type="ECO:0000259" key="1">
    <source>
        <dbReference type="Pfam" id="PF00557"/>
    </source>
</evidence>
<sequence>MTSPSIVVEPGIECVFPQEEIEQRQQAARQELEDRGIDILLVTGPENIFYLTGQQSPGYYTYQALLLPKDGAPLFIVRQLELNNLIANTRLDINNVYPYADNADPVDVTIEVITKLGWSDKRIAISQREWFFPAAIFKALEKQLGQLEDATGIIEGLRAVKSPAELAKIEQAAKYVDEGMRGGMAAIKIGNNENSVVSAMMGKAIAAGCEYVGMEPLMASGKRCGVPHGTWRRNELRDGEPVFLEMAACHDRYHAALMRSAWIGQVPDEARRMMDTCLEGLAEALAMLKPGNTCEQVHDACQKVIDRDGYTENYKKRTGYSIGTAFAPDWGEGNVLSLYTDVKTVLKPGMVFHIPPALRIYGVFTVGVSETAIVTDSGCKTLSGIPRELLVV</sequence>
<proteinExistence type="predicted"/>
<dbReference type="PANTHER" id="PTHR46112:SF2">
    <property type="entry name" value="XAA-PRO AMINOPEPTIDASE P-RELATED"/>
    <property type="match status" value="1"/>
</dbReference>
<dbReference type="Pfam" id="PF00557">
    <property type="entry name" value="Peptidase_M24"/>
    <property type="match status" value="1"/>
</dbReference>
<dbReference type="InterPro" id="IPR029149">
    <property type="entry name" value="Creatin/AminoP/Spt16_N"/>
</dbReference>
<dbReference type="CDD" id="cd01066">
    <property type="entry name" value="APP_MetAP"/>
    <property type="match status" value="1"/>
</dbReference>
<dbReference type="Proteomes" id="UP000032233">
    <property type="component" value="Unassembled WGS sequence"/>
</dbReference>
<keyword evidence="4" id="KW-1185">Reference proteome</keyword>